<dbReference type="NCBIfam" id="NF033587">
    <property type="entry name" value="transpos_IS6"/>
    <property type="match status" value="1"/>
</dbReference>
<organism evidence="5 6">
    <name type="scientific">Ktedonobacter robiniae</name>
    <dbReference type="NCBI Taxonomy" id="2778365"/>
    <lineage>
        <taxon>Bacteria</taxon>
        <taxon>Bacillati</taxon>
        <taxon>Chloroflexota</taxon>
        <taxon>Ktedonobacteria</taxon>
        <taxon>Ktedonobacterales</taxon>
        <taxon>Ktedonobacteraceae</taxon>
        <taxon>Ktedonobacter</taxon>
    </lineage>
</organism>
<name>A0ABQ3V696_9CHLR</name>
<evidence type="ECO:0000256" key="3">
    <source>
        <dbReference type="ARBA" id="ARBA00023172"/>
    </source>
</evidence>
<keyword evidence="3" id="KW-0233">DNA recombination</keyword>
<keyword evidence="2" id="KW-0238">DNA-binding</keyword>
<evidence type="ECO:0000313" key="6">
    <source>
        <dbReference type="Proteomes" id="UP000654345"/>
    </source>
</evidence>
<evidence type="ECO:0000256" key="2">
    <source>
        <dbReference type="ARBA" id="ARBA00023125"/>
    </source>
</evidence>
<feature type="domain" description="Integrase catalytic" evidence="4">
    <location>
        <begin position="63"/>
        <end position="174"/>
    </location>
</feature>
<gene>
    <name evidence="5" type="ORF">KSB_90230</name>
</gene>
<keyword evidence="6" id="KW-1185">Reference proteome</keyword>
<reference evidence="5 6" key="1">
    <citation type="journal article" date="2021" name="Int. J. Syst. Evol. Microbiol.">
        <title>Reticulibacter mediterranei gen. nov., sp. nov., within the new family Reticulibacteraceae fam. nov., and Ktedonospora formicarum gen. nov., sp. nov., Ktedonobacter robiniae sp. nov., Dictyobacter formicarum sp. nov. and Dictyobacter arantiisoli sp. nov., belonging to the class Ktedonobacteria.</title>
        <authorList>
            <person name="Yabe S."/>
            <person name="Zheng Y."/>
            <person name="Wang C.M."/>
            <person name="Sakai Y."/>
            <person name="Abe K."/>
            <person name="Yokota A."/>
            <person name="Donadio S."/>
            <person name="Cavaletti L."/>
            <person name="Monciardini P."/>
        </authorList>
    </citation>
    <scope>NUCLEOTIDE SEQUENCE [LARGE SCALE GENOMIC DNA]</scope>
    <source>
        <strain evidence="5 6">SOSP1-30</strain>
    </source>
</reference>
<dbReference type="InterPro" id="IPR052183">
    <property type="entry name" value="IS_Transposase"/>
</dbReference>
<dbReference type="PANTHER" id="PTHR35528">
    <property type="entry name" value="BLL1675 PROTEIN"/>
    <property type="match status" value="1"/>
</dbReference>
<comment type="caution">
    <text evidence="5">The sequence shown here is derived from an EMBL/GenBank/DDBJ whole genome shotgun (WGS) entry which is preliminary data.</text>
</comment>
<dbReference type="Proteomes" id="UP000654345">
    <property type="component" value="Unassembled WGS sequence"/>
</dbReference>
<dbReference type="InterPro" id="IPR032874">
    <property type="entry name" value="DDE_dom"/>
</dbReference>
<keyword evidence="1" id="KW-0815">Transposition</keyword>
<dbReference type="PROSITE" id="PS50994">
    <property type="entry name" value="INTEGRASE"/>
    <property type="match status" value="1"/>
</dbReference>
<sequence length="174" mass="20143">MATQTLFKWRHFEAEMILLCVRWYLRYALSYRDLEEIMAQRGLPVDHTTIYRWGQHYAPELEKRCRPHLKVTNDSWRVDETYVKVKGVWMYLYRAVDSQGNTLEFHLSITRDAQAAKRFFAKALGTSHTTTPRVITVDKNAAYPKAFDELKAAQALSAGCELRTTGLNPWLAAG</sequence>
<protein>
    <recommendedName>
        <fullName evidence="4">Integrase catalytic domain-containing protein</fullName>
    </recommendedName>
</protein>
<proteinExistence type="predicted"/>
<dbReference type="EMBL" id="BNJG01000005">
    <property type="protein sequence ID" value="GHO60548.1"/>
    <property type="molecule type" value="Genomic_DNA"/>
</dbReference>
<dbReference type="InterPro" id="IPR047930">
    <property type="entry name" value="Transpos_IS6"/>
</dbReference>
<evidence type="ECO:0000259" key="4">
    <source>
        <dbReference type="PROSITE" id="PS50994"/>
    </source>
</evidence>
<dbReference type="PANTHER" id="PTHR35528:SF3">
    <property type="entry name" value="BLL1675 PROTEIN"/>
    <property type="match status" value="1"/>
</dbReference>
<accession>A0ABQ3V696</accession>
<evidence type="ECO:0000256" key="1">
    <source>
        <dbReference type="ARBA" id="ARBA00022578"/>
    </source>
</evidence>
<evidence type="ECO:0000313" key="5">
    <source>
        <dbReference type="EMBL" id="GHO60548.1"/>
    </source>
</evidence>
<dbReference type="Pfam" id="PF13610">
    <property type="entry name" value="DDE_Tnp_IS240"/>
    <property type="match status" value="1"/>
</dbReference>
<dbReference type="InterPro" id="IPR001584">
    <property type="entry name" value="Integrase_cat-core"/>
</dbReference>